<dbReference type="EMBL" id="UYWW01005558">
    <property type="protein sequence ID" value="VDM14222.1"/>
    <property type="molecule type" value="Genomic_DNA"/>
</dbReference>
<name>J9AL22_WUCBA</name>
<sequence>MYAVLLLTRNHIGSQGDDRISEIRRKFPTVHNKFVELMCSAWSPCFQISDCLESIMQTGSYVQISSFHRLYLQISGVGGGMYGLVCKTGLKVGLEVVSYRSNFKIVDFEPLTENVSSFSAMDEVPILGSRVRPDHF</sequence>
<evidence type="ECO:0000313" key="2">
    <source>
        <dbReference type="EMBL" id="VDM14222.1"/>
    </source>
</evidence>
<keyword evidence="4" id="KW-1185">Reference proteome</keyword>
<evidence type="ECO:0000313" key="4">
    <source>
        <dbReference type="Proteomes" id="UP000270924"/>
    </source>
</evidence>
<reference evidence="3" key="2">
    <citation type="submission" date="2012-08" db="EMBL/GenBank/DDBJ databases">
        <title>The Genome Sequence of Wuchereria bancrofti.</title>
        <authorList>
            <person name="Nutman T.B."/>
            <person name="Fink D.L."/>
            <person name="Russ C."/>
            <person name="Young S."/>
            <person name="Zeng Q."/>
            <person name="Koehrsen M."/>
            <person name="Alvarado L."/>
            <person name="Berlin A."/>
            <person name="Chapman S.B."/>
            <person name="Chen Z."/>
            <person name="Freedman E."/>
            <person name="Gellesch M."/>
            <person name="Goldberg J."/>
            <person name="Griggs A."/>
            <person name="Gujja S."/>
            <person name="Heilman E.R."/>
            <person name="Heiman D."/>
            <person name="Hepburn T."/>
            <person name="Howarth C."/>
            <person name="Jen D."/>
            <person name="Larson L."/>
            <person name="Lewis B."/>
            <person name="Mehta T."/>
            <person name="Park D."/>
            <person name="Pearson M."/>
            <person name="Roberts A."/>
            <person name="Saif S."/>
            <person name="Shea T."/>
            <person name="Shenoy N."/>
            <person name="Sisk P."/>
            <person name="Stolte C."/>
            <person name="Sykes S."/>
            <person name="Walk T."/>
            <person name="White J."/>
            <person name="Yandava C."/>
            <person name="Haas B."/>
            <person name="Henn M.R."/>
            <person name="Nusbaum C."/>
            <person name="Birren B."/>
        </authorList>
    </citation>
    <scope>NUCLEOTIDE SEQUENCE [LARGE SCALE GENOMIC DNA]</scope>
    <source>
        <strain evidence="3">NA</strain>
    </source>
</reference>
<gene>
    <name evidence="2" type="ORF">WBA_LOCUS7608</name>
    <name evidence="1" type="ORF">WUBG_14138</name>
</gene>
<dbReference type="Proteomes" id="UP000004810">
    <property type="component" value="Unassembled WGS sequence"/>
</dbReference>
<reference evidence="1" key="1">
    <citation type="submission" date="2012-08" db="EMBL/GenBank/DDBJ databases">
        <title>The Genome Sequence of Wuchereria bancrofti.</title>
        <authorList>
            <consortium name="The Broad Institute Genome Sequencing Platform"/>
            <consortium name="Broad Institute Genome Sequencing Center for Infectious Disease"/>
            <person name="Nutman T.B."/>
            <person name="Fink D.L."/>
            <person name="Russ C."/>
            <person name="Young S."/>
            <person name="Zeng Q."/>
            <person name="Koehrsen M."/>
            <person name="Alvarado L."/>
            <person name="Berlin A."/>
            <person name="Borenstein D."/>
            <person name="Chapman S.B."/>
            <person name="Chen Z."/>
            <person name="Engels R."/>
            <person name="Freedman E."/>
            <person name="Gellesch M."/>
            <person name="Goldberg J."/>
            <person name="Griggs A."/>
            <person name="Gujja S."/>
            <person name="Heilman E.R."/>
            <person name="Heiman D."/>
            <person name="Hepburn T."/>
            <person name="Howarth C."/>
            <person name="Jen D."/>
            <person name="Larson L."/>
            <person name="Lewis B."/>
            <person name="Mehta T."/>
            <person name="Park D."/>
            <person name="Pearson M."/>
            <person name="Richards J."/>
            <person name="Roberts A."/>
            <person name="Saif S."/>
            <person name="Shea T."/>
            <person name="Shenoy N."/>
            <person name="Sisk P."/>
            <person name="Stolte C."/>
            <person name="Sykes S."/>
            <person name="Walk T."/>
            <person name="White J."/>
            <person name="Yandava C."/>
            <person name="Haas B."/>
            <person name="Henn M.R."/>
            <person name="Nusbaum C."/>
            <person name="Birren B."/>
        </authorList>
    </citation>
    <scope>NUCLEOTIDE SEQUENCE</scope>
</reference>
<evidence type="ECO:0000313" key="3">
    <source>
        <dbReference type="Proteomes" id="UP000004810"/>
    </source>
</evidence>
<organism evidence="1 3">
    <name type="scientific">Wuchereria bancrofti</name>
    <dbReference type="NCBI Taxonomy" id="6293"/>
    <lineage>
        <taxon>Eukaryota</taxon>
        <taxon>Metazoa</taxon>
        <taxon>Ecdysozoa</taxon>
        <taxon>Nematoda</taxon>
        <taxon>Chromadorea</taxon>
        <taxon>Rhabditida</taxon>
        <taxon>Spirurina</taxon>
        <taxon>Spiruromorpha</taxon>
        <taxon>Filarioidea</taxon>
        <taxon>Onchocercidae</taxon>
        <taxon>Wuchereria</taxon>
    </lineage>
</organism>
<dbReference type="AlphaFoldDB" id="J9AL22"/>
<accession>J9AL22</accession>
<proteinExistence type="predicted"/>
<protein>
    <submittedName>
        <fullName evidence="1">Uncharacterized protein</fullName>
    </submittedName>
</protein>
<reference evidence="2 4" key="3">
    <citation type="submission" date="2018-11" db="EMBL/GenBank/DDBJ databases">
        <authorList>
            <consortium name="Pathogen Informatics"/>
        </authorList>
    </citation>
    <scope>NUCLEOTIDE SEQUENCE [LARGE SCALE GENOMIC DNA]</scope>
</reference>
<dbReference type="InParanoid" id="J9AL22"/>
<dbReference type="EMBL" id="ADBV01011337">
    <property type="protein sequence ID" value="EJW74955.1"/>
    <property type="molecule type" value="Genomic_DNA"/>
</dbReference>
<dbReference type="Proteomes" id="UP000270924">
    <property type="component" value="Unassembled WGS sequence"/>
</dbReference>
<evidence type="ECO:0000313" key="1">
    <source>
        <dbReference type="EMBL" id="EJW74955.1"/>
    </source>
</evidence>